<evidence type="ECO:0000256" key="5">
    <source>
        <dbReference type="ARBA" id="ARBA00023180"/>
    </source>
</evidence>
<feature type="disulfide bond" evidence="6">
    <location>
        <begin position="34"/>
        <end position="43"/>
    </location>
</feature>
<dbReference type="OrthoDB" id="430340at2759"/>
<evidence type="ECO:0000256" key="2">
    <source>
        <dbReference type="ARBA" id="ARBA00022729"/>
    </source>
</evidence>
<dbReference type="Gene3D" id="2.10.25.10">
    <property type="entry name" value="Laminin"/>
    <property type="match status" value="3"/>
</dbReference>
<name>A0A6P4XT66_BRABE</name>
<evidence type="ECO:0000313" key="8">
    <source>
        <dbReference type="Proteomes" id="UP000515135"/>
    </source>
</evidence>
<keyword evidence="1 6" id="KW-0245">EGF-like domain</keyword>
<dbReference type="PANTHER" id="PTHR12916">
    <property type="entry name" value="CYTOCHROME C OXIDASE POLYPEPTIDE VIC-2"/>
    <property type="match status" value="1"/>
</dbReference>
<proteinExistence type="predicted"/>
<feature type="domain" description="EGF-like" evidence="7">
    <location>
        <begin position="8"/>
        <end position="44"/>
    </location>
</feature>
<keyword evidence="5" id="KW-0325">Glycoprotein</keyword>
<dbReference type="PANTHER" id="PTHR12916:SF4">
    <property type="entry name" value="UNINFLATABLE, ISOFORM C"/>
    <property type="match status" value="1"/>
</dbReference>
<dbReference type="FunFam" id="2.10.25.10:FF:000066">
    <property type="entry name" value="FAT atypical cadherin 4"/>
    <property type="match status" value="1"/>
</dbReference>
<dbReference type="PROSITE" id="PS50026">
    <property type="entry name" value="EGF_3"/>
    <property type="match status" value="3"/>
</dbReference>
<evidence type="ECO:0000256" key="6">
    <source>
        <dbReference type="PROSITE-ProRule" id="PRU00076"/>
    </source>
</evidence>
<evidence type="ECO:0000313" key="9">
    <source>
        <dbReference type="RefSeq" id="XP_019613884.1"/>
    </source>
</evidence>
<dbReference type="CDD" id="cd00054">
    <property type="entry name" value="EGF_CA"/>
    <property type="match status" value="3"/>
</dbReference>
<dbReference type="SUPFAM" id="SSF57196">
    <property type="entry name" value="EGF/Laminin"/>
    <property type="match status" value="3"/>
</dbReference>
<dbReference type="PROSITE" id="PS00010">
    <property type="entry name" value="ASX_HYDROXYL"/>
    <property type="match status" value="1"/>
</dbReference>
<feature type="domain" description="EGF-like" evidence="7">
    <location>
        <begin position="45"/>
        <end position="81"/>
    </location>
</feature>
<gene>
    <name evidence="9" type="primary">LOC109461856</name>
</gene>
<accession>A0A6P4XT66</accession>
<keyword evidence="3" id="KW-0677">Repeat</keyword>
<dbReference type="PRINTS" id="PR00010">
    <property type="entry name" value="EGFBLOOD"/>
</dbReference>
<keyword evidence="4 6" id="KW-1015">Disulfide bond</keyword>
<dbReference type="AlphaFoldDB" id="A0A6P4XT66"/>
<dbReference type="PROSITE" id="PS01186">
    <property type="entry name" value="EGF_2"/>
    <property type="match status" value="3"/>
</dbReference>
<evidence type="ECO:0000256" key="4">
    <source>
        <dbReference type="ARBA" id="ARBA00023157"/>
    </source>
</evidence>
<dbReference type="PROSITE" id="PS00022">
    <property type="entry name" value="EGF_1"/>
    <property type="match status" value="3"/>
</dbReference>
<dbReference type="SMART" id="SM00179">
    <property type="entry name" value="EGF_CA"/>
    <property type="match status" value="3"/>
</dbReference>
<dbReference type="InterPro" id="IPR000152">
    <property type="entry name" value="EGF-type_Asp/Asn_hydroxyl_site"/>
</dbReference>
<dbReference type="FunFam" id="2.10.25.10:FF:000004">
    <property type="entry name" value="Neurogenic locus notch 1"/>
    <property type="match status" value="1"/>
</dbReference>
<keyword evidence="8" id="KW-1185">Reference proteome</keyword>
<comment type="caution">
    <text evidence="6">Lacks conserved residue(s) required for the propagation of feature annotation.</text>
</comment>
<dbReference type="InterPro" id="IPR001881">
    <property type="entry name" value="EGF-like_Ca-bd_dom"/>
</dbReference>
<keyword evidence="2" id="KW-0732">Signal</keyword>
<dbReference type="GeneID" id="109461856"/>
<dbReference type="GO" id="GO:0005509">
    <property type="term" value="F:calcium ion binding"/>
    <property type="evidence" value="ECO:0007669"/>
    <property type="project" value="InterPro"/>
</dbReference>
<dbReference type="PROSITE" id="PS01187">
    <property type="entry name" value="EGF_CA"/>
    <property type="match status" value="1"/>
</dbReference>
<reference evidence="9" key="1">
    <citation type="submission" date="2025-08" db="UniProtKB">
        <authorList>
            <consortium name="RefSeq"/>
        </authorList>
    </citation>
    <scope>IDENTIFICATION</scope>
    <source>
        <tissue evidence="9">Gonad</tissue>
    </source>
</reference>
<dbReference type="InterPro" id="IPR000742">
    <property type="entry name" value="EGF"/>
</dbReference>
<sequence length="396" mass="45022">MKPALDIDIDECISNPCVNNATCKDLINSYRCECADGYTGVHCGIGNFCASNPCKNDRRCVERSPGYRCVCQDGWRGRNCEEYISLPCDSNPCQNDGHCVTVPEGFKCVCYTGWIGIYCDKVYLGTNVEVEWQLGESITRGHWSAGRDPRLQEDCDQPDRFPFPTINDCVEPSDGGQAISNEEAHSGNFSWHFKRGYTSKLQGTPFSTGLNNWVGRTDGNYSGDADSFYASFFFKLANVRLDESKIAVVAGNPDGDARASNYLEIYADPIQGLRVRVQDSIFGRLAVVAENLDIAEWHRVEMTLHAIPGVNHDTWHYSVDQKSTFSGRGYFQTENYKNDWWYEYVNRLKFQPTHENRKRKCQGFFFDDVYYKAFNVEEESVTIEEYGTSFESYPLP</sequence>
<evidence type="ECO:0000256" key="3">
    <source>
        <dbReference type="ARBA" id="ARBA00022737"/>
    </source>
</evidence>
<evidence type="ECO:0000256" key="1">
    <source>
        <dbReference type="ARBA" id="ARBA00022536"/>
    </source>
</evidence>
<dbReference type="InterPro" id="IPR018097">
    <property type="entry name" value="EGF_Ca-bd_CS"/>
</dbReference>
<organism evidence="8 9">
    <name type="scientific">Branchiostoma belcheri</name>
    <name type="common">Amphioxus</name>
    <dbReference type="NCBI Taxonomy" id="7741"/>
    <lineage>
        <taxon>Eukaryota</taxon>
        <taxon>Metazoa</taxon>
        <taxon>Chordata</taxon>
        <taxon>Cephalochordata</taxon>
        <taxon>Leptocardii</taxon>
        <taxon>Amphioxiformes</taxon>
        <taxon>Branchiostomatidae</taxon>
        <taxon>Branchiostoma</taxon>
    </lineage>
</organism>
<feature type="domain" description="EGF-like" evidence="7">
    <location>
        <begin position="84"/>
        <end position="120"/>
    </location>
</feature>
<dbReference type="FunFam" id="2.10.25.10:FF:000095">
    <property type="entry name" value="Notch, isoform B"/>
    <property type="match status" value="1"/>
</dbReference>
<dbReference type="KEGG" id="bbel:109461856"/>
<evidence type="ECO:0000259" key="7">
    <source>
        <dbReference type="PROSITE" id="PS50026"/>
    </source>
</evidence>
<protein>
    <submittedName>
        <fullName evidence="9">Uncharacterized protein LOC109461856</fullName>
    </submittedName>
</protein>
<feature type="disulfide bond" evidence="6">
    <location>
        <begin position="110"/>
        <end position="119"/>
    </location>
</feature>
<dbReference type="SMART" id="SM00181">
    <property type="entry name" value="EGF"/>
    <property type="match status" value="3"/>
</dbReference>
<dbReference type="RefSeq" id="XP_019613884.1">
    <property type="nucleotide sequence ID" value="XM_019758325.1"/>
</dbReference>
<feature type="disulfide bond" evidence="6">
    <location>
        <begin position="71"/>
        <end position="80"/>
    </location>
</feature>
<dbReference type="Proteomes" id="UP000515135">
    <property type="component" value="Unplaced"/>
</dbReference>
<dbReference type="Pfam" id="PF00008">
    <property type="entry name" value="EGF"/>
    <property type="match status" value="3"/>
</dbReference>